<evidence type="ECO:0000313" key="4">
    <source>
        <dbReference type="EMBL" id="VFS70650.1"/>
    </source>
</evidence>
<dbReference type="AlphaFoldDB" id="A0A443VGU5"/>
<dbReference type="EMBL" id="CAADJE010000024">
    <property type="protein sequence ID" value="VFS70650.1"/>
    <property type="molecule type" value="Genomic_DNA"/>
</dbReference>
<name>A0A443VGU5_RAOPL</name>
<gene>
    <name evidence="2" type="ORF">DN603_23640</name>
    <name evidence="1" type="ORF">I8Y23_000999</name>
    <name evidence="4" type="ORF">NCTC12998_03879</name>
    <name evidence="3" type="ORF">SAMEA2273876_02201</name>
</gene>
<reference evidence="3 5" key="1">
    <citation type="submission" date="2016-05" db="EMBL/GenBank/DDBJ databases">
        <authorList>
            <consortium name="Pathogen Informatics"/>
        </authorList>
    </citation>
    <scope>NUCLEOTIDE SEQUENCE [LARGE SCALE GENOMIC DNA]</scope>
    <source>
        <strain evidence="3 5">2880STDY5682802</strain>
        <strain evidence="4 7">NCTC12998</strain>
    </source>
</reference>
<evidence type="ECO:0000313" key="7">
    <source>
        <dbReference type="Proteomes" id="UP000345637"/>
    </source>
</evidence>
<dbReference type="Proteomes" id="UP000345637">
    <property type="component" value="Unassembled WGS sequence"/>
</dbReference>
<evidence type="ECO:0000313" key="2">
    <source>
        <dbReference type="EMBL" id="RWT18281.1"/>
    </source>
</evidence>
<dbReference type="Proteomes" id="UP000864422">
    <property type="component" value="Unassembled WGS sequence"/>
</dbReference>
<organism evidence="2 6">
    <name type="scientific">Raoultella planticola</name>
    <name type="common">Klebsiella planticola</name>
    <dbReference type="NCBI Taxonomy" id="575"/>
    <lineage>
        <taxon>Bacteria</taxon>
        <taxon>Pseudomonadati</taxon>
        <taxon>Pseudomonadota</taxon>
        <taxon>Gammaproteobacteria</taxon>
        <taxon>Enterobacterales</taxon>
        <taxon>Enterobacteriaceae</taxon>
        <taxon>Klebsiella/Raoultella group</taxon>
        <taxon>Raoultella</taxon>
    </lineage>
</organism>
<evidence type="ECO:0000313" key="3">
    <source>
        <dbReference type="EMBL" id="SBL98242.1"/>
    </source>
</evidence>
<evidence type="ECO:0000313" key="5">
    <source>
        <dbReference type="Proteomes" id="UP000078124"/>
    </source>
</evidence>
<reference evidence="1" key="4">
    <citation type="submission" date="2020-11" db="EMBL/GenBank/DDBJ databases">
        <authorList>
            <consortium name="NCBI Pathogen Detection Project"/>
        </authorList>
    </citation>
    <scope>NUCLEOTIDE SEQUENCE</scope>
    <source>
        <strain evidence="1">MISC063</strain>
    </source>
</reference>
<reference evidence="1" key="2">
    <citation type="journal article" date="2018" name="Genome Biol.">
        <title>SKESA: strategic k-mer extension for scrupulous assemblies.</title>
        <authorList>
            <person name="Souvorov A."/>
            <person name="Agarwala R."/>
            <person name="Lipman D.J."/>
        </authorList>
    </citation>
    <scope>NUCLEOTIDE SEQUENCE</scope>
    <source>
        <strain evidence="1">MISC063</strain>
    </source>
</reference>
<keyword evidence="2" id="KW-0418">Kinase</keyword>
<dbReference type="RefSeq" id="WP_032697050.1">
    <property type="nucleotide sequence ID" value="NZ_BIIZ01000003.1"/>
</dbReference>
<dbReference type="InterPro" id="IPR042257">
    <property type="entry name" value="DGOK_C"/>
</dbReference>
<protein>
    <submittedName>
        <fullName evidence="2">2-dehydro-3-deoxygalactonokinase</fullName>
    </submittedName>
    <submittedName>
        <fullName evidence="4">2-keto-3-deoxy-galactonokinase</fullName>
    </submittedName>
</protein>
<evidence type="ECO:0000313" key="6">
    <source>
        <dbReference type="Proteomes" id="UP000288843"/>
    </source>
</evidence>
<dbReference type="EMBL" id="DACSEA010000003">
    <property type="protein sequence ID" value="HAT1604712.1"/>
    <property type="molecule type" value="Genomic_DNA"/>
</dbReference>
<dbReference type="EMBL" id="QKOX01000032">
    <property type="protein sequence ID" value="RWT18281.1"/>
    <property type="molecule type" value="Genomic_DNA"/>
</dbReference>
<keyword evidence="2" id="KW-0808">Transferase</keyword>
<reference evidence="2 6" key="3">
    <citation type="submission" date="2018-06" db="EMBL/GenBank/DDBJ databases">
        <title>Carbapenemase-producing Enterobacteriaceae present in wastewater treatment plant effluent and nearby surface waters in the US.</title>
        <authorList>
            <person name="Mathys D.A."/>
            <person name="Mollenkopf D.F."/>
            <person name="Feicht S.M."/>
            <person name="Adams R.J."/>
            <person name="Albers A.L."/>
            <person name="Stuever D.M."/>
            <person name="Daniels J.B."/>
            <person name="Wittum T.E."/>
        </authorList>
    </citation>
    <scope>NUCLEOTIDE SEQUENCE [LARGE SCALE GENOMIC DNA]</scope>
    <source>
        <strain evidence="2 6">GEO_47_Down_B</strain>
    </source>
</reference>
<dbReference type="CDD" id="cd24012">
    <property type="entry name" value="ASKHA_NBD_KDGal-kinase"/>
    <property type="match status" value="1"/>
</dbReference>
<sequence>MFNLQNYIAVDWGSSNLRLWLFQQGEAIWTYHSREGVTHQRPGAFKELWLTILSRCPHPLAPDTIVIMSGMIGSNLGWLAVPYIPCPTSVSALSSNLTPVENAGPLPVWIVPGLQLNGPEHFNVMRGEETQLLGALNVEEWYVFPGTHSKWVRMERERIGDFQTIMTGEFFHLLSHYSVLSQPQDGHREDHQAFLDGARLGAQECCLSRGTFALRARMLCGALPSDALHSALSGLLIGHEVARMYEQYAISSTESVVLVGNDALLARYQSVFTLFGLTCRPFSGEAAFLNGIRRLLHDHI</sequence>
<dbReference type="Gene3D" id="3.30.420.300">
    <property type="entry name" value="2-keto-3-deoxy-galactonokinase, substrate binding domain"/>
    <property type="match status" value="1"/>
</dbReference>
<dbReference type="GO" id="GO:0008671">
    <property type="term" value="F:2-dehydro-3-deoxygalactonokinase activity"/>
    <property type="evidence" value="ECO:0007669"/>
    <property type="project" value="InterPro"/>
</dbReference>
<dbReference type="Proteomes" id="UP000078124">
    <property type="component" value="Unassembled WGS sequence"/>
</dbReference>
<dbReference type="InterPro" id="IPR042258">
    <property type="entry name" value="DGOK_N"/>
</dbReference>
<dbReference type="GO" id="GO:0034194">
    <property type="term" value="P:D-galactonate catabolic process"/>
    <property type="evidence" value="ECO:0007669"/>
    <property type="project" value="InterPro"/>
</dbReference>
<dbReference type="Pfam" id="PF05035">
    <property type="entry name" value="DGOK"/>
    <property type="match status" value="1"/>
</dbReference>
<evidence type="ECO:0000313" key="1">
    <source>
        <dbReference type="EMBL" id="HAT1604712.1"/>
    </source>
</evidence>
<dbReference type="EMBL" id="FLAC01000007">
    <property type="protein sequence ID" value="SBL98242.1"/>
    <property type="molecule type" value="Genomic_DNA"/>
</dbReference>
<accession>A0A443VGU5</accession>
<dbReference type="InterPro" id="IPR007729">
    <property type="entry name" value="DGOK"/>
</dbReference>
<dbReference type="Proteomes" id="UP000288843">
    <property type="component" value="Unassembled WGS sequence"/>
</dbReference>
<dbReference type="Gene3D" id="3.30.420.310">
    <property type="entry name" value="2-keto-3-deoxy-galactonokinase, C-terminal domain"/>
    <property type="match status" value="1"/>
</dbReference>
<proteinExistence type="predicted"/>